<dbReference type="InterPro" id="IPR031717">
    <property type="entry name" value="ODO-1/KGD_C"/>
</dbReference>
<dbReference type="GO" id="GO:0045252">
    <property type="term" value="C:oxoglutarate dehydrogenase complex"/>
    <property type="evidence" value="ECO:0007669"/>
    <property type="project" value="TreeGrafter"/>
</dbReference>
<dbReference type="InterPro" id="IPR032106">
    <property type="entry name" value="2-oxogl_dehyd_N"/>
</dbReference>
<comment type="cofactor">
    <cofactor evidence="1">
        <name>thiamine diphosphate</name>
        <dbReference type="ChEBI" id="CHEBI:58937"/>
    </cofactor>
</comment>
<dbReference type="KEGG" id="sbw:TGUWTKB_3520"/>
<dbReference type="Gene3D" id="3.40.50.11610">
    <property type="entry name" value="Multifunctional 2-oxoglutarate metabolism enzyme, C-terminal domain"/>
    <property type="match status" value="1"/>
</dbReference>
<dbReference type="InterPro" id="IPR042179">
    <property type="entry name" value="KGD_C_sf"/>
</dbReference>
<dbReference type="InterPro" id="IPR029061">
    <property type="entry name" value="THDP-binding"/>
</dbReference>
<dbReference type="Proteomes" id="UP000031627">
    <property type="component" value="Chromosome"/>
</dbReference>
<dbReference type="InterPro" id="IPR011603">
    <property type="entry name" value="2oxoglutarate_DH_E1"/>
</dbReference>
<feature type="domain" description="Transketolase-like pyrimidine-binding" evidence="7">
    <location>
        <begin position="573"/>
        <end position="766"/>
    </location>
</feature>
<dbReference type="Pfam" id="PF16870">
    <property type="entry name" value="OxoGdeHyase_C"/>
    <property type="match status" value="1"/>
</dbReference>
<evidence type="ECO:0000313" key="9">
    <source>
        <dbReference type="Proteomes" id="UP000031627"/>
    </source>
</evidence>
<dbReference type="RefSeq" id="WP_041062987.1">
    <property type="nucleotide sequence ID" value="NZ_AP014521.1"/>
</dbReference>
<gene>
    <name evidence="8" type="primary">sucA</name>
    <name evidence="8" type="ORF">TGUWTKB_3520</name>
</gene>
<name>A0A090BWH0_9ENTR</name>
<dbReference type="Pfam" id="PF16078">
    <property type="entry name" value="2-oxogl_dehyd_N"/>
    <property type="match status" value="1"/>
</dbReference>
<dbReference type="PANTHER" id="PTHR23152:SF4">
    <property type="entry name" value="2-OXOADIPATE DEHYDROGENASE COMPLEX COMPONENT E1"/>
    <property type="match status" value="1"/>
</dbReference>
<evidence type="ECO:0000256" key="1">
    <source>
        <dbReference type="ARBA" id="ARBA00001964"/>
    </source>
</evidence>
<dbReference type="GO" id="GO:0004591">
    <property type="term" value="F:oxoglutarate dehydrogenase (succinyl-transferring) activity"/>
    <property type="evidence" value="ECO:0007669"/>
    <property type="project" value="UniProtKB-EC"/>
</dbReference>
<dbReference type="HOGENOM" id="CLU_004709_1_0_6"/>
<accession>A0A090BWH0</accession>
<dbReference type="OrthoDB" id="9759785at2"/>
<dbReference type="PANTHER" id="PTHR23152">
    <property type="entry name" value="2-OXOGLUTARATE DEHYDROGENASE"/>
    <property type="match status" value="1"/>
</dbReference>
<evidence type="ECO:0000256" key="2">
    <source>
        <dbReference type="ARBA" id="ARBA00003906"/>
    </source>
</evidence>
<comment type="function">
    <text evidence="2">E1 component of the 2-oxoglutarate dehydrogenase (OGDH) complex which catalyzes the decarboxylation of 2-oxoglutarate, the first step in the conversion of 2-oxoglutarate to succinyl-CoA and CO(2).</text>
</comment>
<dbReference type="InterPro" id="IPR005475">
    <property type="entry name" value="Transketolase-like_Pyr-bd"/>
</dbReference>
<proteinExistence type="inferred from homology"/>
<evidence type="ECO:0000259" key="7">
    <source>
        <dbReference type="SMART" id="SM00861"/>
    </source>
</evidence>
<dbReference type="Pfam" id="PF02779">
    <property type="entry name" value="Transket_pyr"/>
    <property type="match status" value="1"/>
</dbReference>
<dbReference type="EMBL" id="AP014521">
    <property type="protein sequence ID" value="BAP58591.1"/>
    <property type="molecule type" value="Genomic_DNA"/>
</dbReference>
<dbReference type="Pfam" id="PF00676">
    <property type="entry name" value="E1_dh"/>
    <property type="match status" value="1"/>
</dbReference>
<dbReference type="PIRSF" id="PIRSF000157">
    <property type="entry name" value="Oxoglu_dh_E1"/>
    <property type="match status" value="1"/>
</dbReference>
<dbReference type="SUPFAM" id="SSF52518">
    <property type="entry name" value="Thiamin diphosphate-binding fold (THDP-binding)"/>
    <property type="match status" value="2"/>
</dbReference>
<evidence type="ECO:0000256" key="5">
    <source>
        <dbReference type="ARBA" id="ARBA00023002"/>
    </source>
</evidence>
<dbReference type="Gene3D" id="1.10.287.1150">
    <property type="entry name" value="TPP helical domain"/>
    <property type="match status" value="1"/>
</dbReference>
<dbReference type="NCBIfam" id="NF006914">
    <property type="entry name" value="PRK09404.1"/>
    <property type="match status" value="1"/>
</dbReference>
<dbReference type="NCBIfam" id="TIGR00239">
    <property type="entry name" value="2oxo_dh_E1"/>
    <property type="match status" value="1"/>
</dbReference>
<dbReference type="Gene3D" id="3.40.50.970">
    <property type="match status" value="1"/>
</dbReference>
<organism evidence="8 9">
    <name type="scientific">Candidatus Tachikawaea gelatinosa</name>
    <dbReference type="NCBI Taxonomy" id="1410383"/>
    <lineage>
        <taxon>Bacteria</taxon>
        <taxon>Pseudomonadati</taxon>
        <taxon>Pseudomonadota</taxon>
        <taxon>Gammaproteobacteria</taxon>
        <taxon>Enterobacterales</taxon>
        <taxon>Enterobacteriaceae</taxon>
        <taxon>Candidatus Tachikawaea</taxon>
    </lineage>
</organism>
<reference evidence="9" key="1">
    <citation type="submission" date="2013-11" db="EMBL/GenBank/DDBJ databases">
        <title>Symbiont-containing voluminous jelly as an extraordinary maternal gift for overwintering insect nymphs.</title>
        <authorList>
            <person name="Kaiwa N."/>
            <person name="Hosokawa T."/>
            <person name="Nikoh N."/>
            <person name="Meng X.Y."/>
            <person name="Tanahashi M."/>
            <person name="Moriyama M."/>
            <person name="Maeda T."/>
            <person name="Yamaguchi K."/>
            <person name="Shigenobu S."/>
            <person name="Ito M."/>
            <person name="Fukatsu T."/>
        </authorList>
    </citation>
    <scope>NUCLEOTIDE SEQUENCE [LARGE SCALE GENOMIC DNA]</scope>
    <source>
        <strain evidence="9">UwTKB</strain>
    </source>
</reference>
<dbReference type="AlphaFoldDB" id="A0A090BWH0"/>
<keyword evidence="6" id="KW-0786">Thiamine pyrophosphate</keyword>
<dbReference type="Gene3D" id="3.40.50.12470">
    <property type="match status" value="1"/>
</dbReference>
<dbReference type="GO" id="GO:0030976">
    <property type="term" value="F:thiamine pyrophosphate binding"/>
    <property type="evidence" value="ECO:0007669"/>
    <property type="project" value="InterPro"/>
</dbReference>
<evidence type="ECO:0000313" key="8">
    <source>
        <dbReference type="EMBL" id="BAP58591.1"/>
    </source>
</evidence>
<dbReference type="GO" id="GO:0006099">
    <property type="term" value="P:tricarboxylic acid cycle"/>
    <property type="evidence" value="ECO:0007669"/>
    <property type="project" value="TreeGrafter"/>
</dbReference>
<dbReference type="STRING" id="1410383.TGUWTKB_3520"/>
<reference evidence="8 9" key="2">
    <citation type="journal article" date="2014" name="Curr. Biol.">
        <title>Symbiont-Supplemented Maternal Investment Underpinning Host's Ecological Adaptation.</title>
        <authorList>
            <person name="Kaiwa N."/>
            <person name="Hosokawa T."/>
            <person name="Nikoh N."/>
            <person name="Tanahashi M."/>
            <person name="Moriyama M."/>
            <person name="Meng X.Y."/>
            <person name="Maeda T."/>
            <person name="Yamaguchi K."/>
            <person name="Shigenobu S."/>
            <person name="Ito M."/>
            <person name="Fukatsu T."/>
        </authorList>
    </citation>
    <scope>NUCLEOTIDE SEQUENCE [LARGE SCALE GENOMIC DNA]</scope>
    <source>
        <strain evidence="8 9">UwTKB</strain>
    </source>
</reference>
<protein>
    <recommendedName>
        <fullName evidence="4">oxoglutarate dehydrogenase (succinyl-transferring)</fullName>
        <ecNumber evidence="4">1.2.4.2</ecNumber>
    </recommendedName>
</protein>
<sequence>MSDKDKMHYFLKFYNSIANCNISYVEKIYQNFLKNPDSVKREWNVFLNYILKKNKCYEEKKNISLPANNILLQKEKIFKMINNFRIFGHLISNIDPLNLLKQKNINVLDLSFYQFSEEDLKKKLNINIFSNQEKKINIIDIYNILKKVYCKDIGIEYMHLLDEEQKEWIQKKIEGSYKNNFFSSEEQIFFLEKLIETEELEKYLNNKFPGAKRFSIEGGESIMLILHEIIKSSHKYNIYKIFLGMAHRGRLNVLVNVLGKEIEDLIKEFKGKNNFFGSGDVKYHMGFTSSIEEYDQKIRVNLAYNPSHLEIVNPVVIGSARACLDFFMNTGKVINVLPVNIHGDASIISQGVVQETLNMSQIEGYKVGGTIHIVINNQLGFTSNVNDTRSTLYCTDIAKMLQSPIFHVNADNPEAVVLATKWAIEYRMFFKCDVFIDLVCYRRYGHNEADEPSVTQPIMYEKIKKHPTVCEIYFNYLKQTNVIDQHKMYQIKNNYKKKLLDESCIVKKSNIEKTILKKSFNQVSDGIEQNLSKEYLKKLGKSIFSLPHTLKIHPLVAKIYQSRYKMVEEKRMFDWGTAEALAYATLLDCGISIRLSGEDSCRGTFFHRHAVIYDQKQETKYIPLQNIKKKQGKFQIWNSILSEEAVLAFEYGYSLSMIKSLTIWEAQFGDFSNGAQVVIDQFISSGEQKWGKLSNLVILLPHGYDGQGPEHSSSRLERYLQLCAENNIIVCFPSTPSQFYHLLRRQIIEKKYKPLIVLSPKSLLRHPLSVSSIHELSRDSFQMVIDEVDNLTINQVKRIIFCSGKIYYDLLEERRKQNKKNIIIIRIEQLYPFPLQIINNLFKKYIHIHDYIWCQEEPKNQGAWYYIQNILKKFFLKTSCSLRYIGRYSSASPATGSILIHTIQQKEILVKALNINY</sequence>
<evidence type="ECO:0000256" key="4">
    <source>
        <dbReference type="ARBA" id="ARBA00012280"/>
    </source>
</evidence>
<dbReference type="CDD" id="cd02016">
    <property type="entry name" value="TPP_E1_OGDC_like"/>
    <property type="match status" value="1"/>
</dbReference>
<evidence type="ECO:0000256" key="3">
    <source>
        <dbReference type="ARBA" id="ARBA00006936"/>
    </source>
</evidence>
<dbReference type="SMART" id="SM00861">
    <property type="entry name" value="Transket_pyr"/>
    <property type="match status" value="1"/>
</dbReference>
<keyword evidence="9" id="KW-1185">Reference proteome</keyword>
<dbReference type="EC" id="1.2.4.2" evidence="4"/>
<keyword evidence="5" id="KW-0560">Oxidoreductase</keyword>
<dbReference type="InterPro" id="IPR001017">
    <property type="entry name" value="DH_E1"/>
</dbReference>
<evidence type="ECO:0000256" key="6">
    <source>
        <dbReference type="ARBA" id="ARBA00023052"/>
    </source>
</evidence>
<dbReference type="NCBIfam" id="NF008907">
    <property type="entry name" value="PRK12270.1"/>
    <property type="match status" value="1"/>
</dbReference>
<comment type="similarity">
    <text evidence="3">Belongs to the alpha-ketoglutarate dehydrogenase family.</text>
</comment>
<dbReference type="GO" id="GO:0005829">
    <property type="term" value="C:cytosol"/>
    <property type="evidence" value="ECO:0007669"/>
    <property type="project" value="TreeGrafter"/>
</dbReference>